<feature type="region of interest" description="Disordered" evidence="1">
    <location>
        <begin position="1"/>
        <end position="61"/>
    </location>
</feature>
<name>A0A561EU41_9ACTN</name>
<dbReference type="AlphaFoldDB" id="A0A561EU41"/>
<dbReference type="Proteomes" id="UP000318416">
    <property type="component" value="Unassembled WGS sequence"/>
</dbReference>
<evidence type="ECO:0000313" key="3">
    <source>
        <dbReference type="Proteomes" id="UP000318416"/>
    </source>
</evidence>
<keyword evidence="3" id="KW-1185">Reference proteome</keyword>
<proteinExistence type="predicted"/>
<gene>
    <name evidence="2" type="ORF">FB465_4237</name>
</gene>
<feature type="region of interest" description="Disordered" evidence="1">
    <location>
        <begin position="83"/>
        <end position="118"/>
    </location>
</feature>
<dbReference type="RefSeq" id="WP_145792715.1">
    <property type="nucleotide sequence ID" value="NZ_BAAABR010000077.1"/>
</dbReference>
<protein>
    <submittedName>
        <fullName evidence="2">Uncharacterized protein</fullName>
    </submittedName>
</protein>
<feature type="compositionally biased region" description="Low complexity" evidence="1">
    <location>
        <begin position="96"/>
        <end position="108"/>
    </location>
</feature>
<accession>A0A561EU41</accession>
<evidence type="ECO:0000256" key="1">
    <source>
        <dbReference type="SAM" id="MobiDB-lite"/>
    </source>
</evidence>
<evidence type="ECO:0000313" key="2">
    <source>
        <dbReference type="EMBL" id="TWE19133.1"/>
    </source>
</evidence>
<sequence>MTTYLAPLLPLSPVTVSSHHSQHPQHSRAAAPAAAPAVPPRRAVPAFPPIRRGAGGRHRLQQAVRHRPGVVVAGLLAAATALASGPLRPGSPPPAASSAAAAEPAGTPRCTGTPPAGR</sequence>
<organism evidence="2 3">
    <name type="scientific">Kitasatospora atroaurantiaca</name>
    <dbReference type="NCBI Taxonomy" id="285545"/>
    <lineage>
        <taxon>Bacteria</taxon>
        <taxon>Bacillati</taxon>
        <taxon>Actinomycetota</taxon>
        <taxon>Actinomycetes</taxon>
        <taxon>Kitasatosporales</taxon>
        <taxon>Streptomycetaceae</taxon>
        <taxon>Kitasatospora</taxon>
    </lineage>
</organism>
<comment type="caution">
    <text evidence="2">The sequence shown here is derived from an EMBL/GenBank/DDBJ whole genome shotgun (WGS) entry which is preliminary data.</text>
</comment>
<reference evidence="2 3" key="1">
    <citation type="submission" date="2019-06" db="EMBL/GenBank/DDBJ databases">
        <title>Sequencing the genomes of 1000 actinobacteria strains.</title>
        <authorList>
            <person name="Klenk H.-P."/>
        </authorList>
    </citation>
    <scope>NUCLEOTIDE SEQUENCE [LARGE SCALE GENOMIC DNA]</scope>
    <source>
        <strain evidence="2 3">DSM 41649</strain>
    </source>
</reference>
<dbReference type="EMBL" id="VIVR01000001">
    <property type="protein sequence ID" value="TWE19133.1"/>
    <property type="molecule type" value="Genomic_DNA"/>
</dbReference>
<feature type="compositionally biased region" description="Low complexity" evidence="1">
    <location>
        <begin position="27"/>
        <end position="52"/>
    </location>
</feature>